<dbReference type="Proteomes" id="UP001420932">
    <property type="component" value="Unassembled WGS sequence"/>
</dbReference>
<evidence type="ECO:0000256" key="2">
    <source>
        <dbReference type="SAM" id="Phobius"/>
    </source>
</evidence>
<proteinExistence type="predicted"/>
<sequence>MPRTVFITLYILIASLVIHIHIAWHTISSRLHSQRQRWFHSLLVTPPYTITSKADVYPHDHGTRPSSSHYATPSPSAHPAHSPGVGDEHTSTSRRPPAPHRHSSARSSSNRLRSSIPHVIEEIPAFSDLRQPLWKAKTLLFISLLSAELTRRLEEMSTQTPDTSIDEDAAYLEVVPRSRDGYTD</sequence>
<keyword evidence="2" id="KW-0472">Membrane</keyword>
<feature type="region of interest" description="Disordered" evidence="1">
    <location>
        <begin position="55"/>
        <end position="112"/>
    </location>
</feature>
<feature type="transmembrane region" description="Helical" evidence="2">
    <location>
        <begin position="6"/>
        <end position="27"/>
    </location>
</feature>
<comment type="caution">
    <text evidence="3">The sequence shown here is derived from an EMBL/GenBank/DDBJ whole genome shotgun (WGS) entry which is preliminary data.</text>
</comment>
<protein>
    <submittedName>
        <fullName evidence="3">Uncharacterized protein</fullName>
    </submittedName>
</protein>
<gene>
    <name evidence="3" type="ORF">Syun_031667</name>
</gene>
<evidence type="ECO:0000313" key="4">
    <source>
        <dbReference type="Proteomes" id="UP001420932"/>
    </source>
</evidence>
<keyword evidence="4" id="KW-1185">Reference proteome</keyword>
<reference evidence="3 4" key="1">
    <citation type="submission" date="2024-01" db="EMBL/GenBank/DDBJ databases">
        <title>Genome assemblies of Stephania.</title>
        <authorList>
            <person name="Yang L."/>
        </authorList>
    </citation>
    <scope>NUCLEOTIDE SEQUENCE [LARGE SCALE GENOMIC DNA]</scope>
    <source>
        <strain evidence="3">YNDBR</strain>
        <tissue evidence="3">Leaf</tissue>
    </source>
</reference>
<accession>A0AAP0E2T9</accession>
<dbReference type="AlphaFoldDB" id="A0AAP0E2T9"/>
<name>A0AAP0E2T9_9MAGN</name>
<organism evidence="3 4">
    <name type="scientific">Stephania yunnanensis</name>
    <dbReference type="NCBI Taxonomy" id="152371"/>
    <lineage>
        <taxon>Eukaryota</taxon>
        <taxon>Viridiplantae</taxon>
        <taxon>Streptophyta</taxon>
        <taxon>Embryophyta</taxon>
        <taxon>Tracheophyta</taxon>
        <taxon>Spermatophyta</taxon>
        <taxon>Magnoliopsida</taxon>
        <taxon>Ranunculales</taxon>
        <taxon>Menispermaceae</taxon>
        <taxon>Menispermoideae</taxon>
        <taxon>Cissampelideae</taxon>
        <taxon>Stephania</taxon>
    </lineage>
</organism>
<dbReference type="EMBL" id="JBBNAF010000050">
    <property type="protein sequence ID" value="KAK9081653.1"/>
    <property type="molecule type" value="Genomic_DNA"/>
</dbReference>
<keyword evidence="2" id="KW-0812">Transmembrane</keyword>
<evidence type="ECO:0000256" key="1">
    <source>
        <dbReference type="SAM" id="MobiDB-lite"/>
    </source>
</evidence>
<evidence type="ECO:0000313" key="3">
    <source>
        <dbReference type="EMBL" id="KAK9081653.1"/>
    </source>
</evidence>
<feature type="compositionally biased region" description="Low complexity" evidence="1">
    <location>
        <begin position="65"/>
        <end position="83"/>
    </location>
</feature>
<keyword evidence="2" id="KW-1133">Transmembrane helix</keyword>